<evidence type="ECO:0000259" key="1">
    <source>
        <dbReference type="Pfam" id="PF23440"/>
    </source>
</evidence>
<dbReference type="AlphaFoldDB" id="A0AAV1QIM7"/>
<protein>
    <submittedName>
        <fullName evidence="2">Protein broad-minded</fullName>
    </submittedName>
</protein>
<feature type="non-terminal residue" evidence="2">
    <location>
        <position position="103"/>
    </location>
</feature>
<dbReference type="InterPro" id="IPR055392">
    <property type="entry name" value="BROMI_C"/>
</dbReference>
<name>A0AAV1QIM7_SCOSC</name>
<organism evidence="2 3">
    <name type="scientific">Scomber scombrus</name>
    <name type="common">Atlantic mackerel</name>
    <name type="synonym">Scomber vernalis</name>
    <dbReference type="NCBI Taxonomy" id="13677"/>
    <lineage>
        <taxon>Eukaryota</taxon>
        <taxon>Metazoa</taxon>
        <taxon>Chordata</taxon>
        <taxon>Craniata</taxon>
        <taxon>Vertebrata</taxon>
        <taxon>Euteleostomi</taxon>
        <taxon>Actinopterygii</taxon>
        <taxon>Neopterygii</taxon>
        <taxon>Teleostei</taxon>
        <taxon>Neoteleostei</taxon>
        <taxon>Acanthomorphata</taxon>
        <taxon>Pelagiaria</taxon>
        <taxon>Scombriformes</taxon>
        <taxon>Scombridae</taxon>
        <taxon>Scomber</taxon>
    </lineage>
</organism>
<evidence type="ECO:0000313" key="3">
    <source>
        <dbReference type="Proteomes" id="UP001314229"/>
    </source>
</evidence>
<dbReference type="EMBL" id="CAWUFR010001523">
    <property type="protein sequence ID" value="CAK6983936.1"/>
    <property type="molecule type" value="Genomic_DNA"/>
</dbReference>
<dbReference type="Pfam" id="PF23440">
    <property type="entry name" value="BROMI_C"/>
    <property type="match status" value="1"/>
</dbReference>
<comment type="caution">
    <text evidence="2">The sequence shown here is derived from an EMBL/GenBank/DDBJ whole genome shotgun (WGS) entry which is preliminary data.</text>
</comment>
<proteinExistence type="predicted"/>
<gene>
    <name evidence="2" type="ORF">FSCOSCO3_A004812</name>
</gene>
<sequence length="103" mass="11681">TFIIDGLSVERNHVLVRVGLVGGSSERKLPPRALQEGEDPYPWPMFSSFPPPVCYSLDPARIHQNSLDPEMSSFLASFKDSKNEASWMEICRRHYSKVMTSKP</sequence>
<reference evidence="2 3" key="1">
    <citation type="submission" date="2024-01" db="EMBL/GenBank/DDBJ databases">
        <authorList>
            <person name="Alioto T."/>
            <person name="Alioto T."/>
            <person name="Gomez Garrido J."/>
        </authorList>
    </citation>
    <scope>NUCLEOTIDE SEQUENCE [LARGE SCALE GENOMIC DNA]</scope>
</reference>
<keyword evidence="3" id="KW-1185">Reference proteome</keyword>
<dbReference type="Proteomes" id="UP001314229">
    <property type="component" value="Unassembled WGS sequence"/>
</dbReference>
<feature type="non-terminal residue" evidence="2">
    <location>
        <position position="1"/>
    </location>
</feature>
<evidence type="ECO:0000313" key="2">
    <source>
        <dbReference type="EMBL" id="CAK6983936.1"/>
    </source>
</evidence>
<feature type="domain" description="BROMI C-terminal Rab TBC-like" evidence="1">
    <location>
        <begin position="2"/>
        <end position="103"/>
    </location>
</feature>
<accession>A0AAV1QIM7</accession>